<gene>
    <name evidence="1" type="ORF">JG688_00008312</name>
</gene>
<dbReference type="EMBL" id="JAENGY010000432">
    <property type="protein sequence ID" value="KAG6963106.1"/>
    <property type="molecule type" value="Genomic_DNA"/>
</dbReference>
<name>A0A8J5IR93_9STRA</name>
<organism evidence="1 2">
    <name type="scientific">Phytophthora aleatoria</name>
    <dbReference type="NCBI Taxonomy" id="2496075"/>
    <lineage>
        <taxon>Eukaryota</taxon>
        <taxon>Sar</taxon>
        <taxon>Stramenopiles</taxon>
        <taxon>Oomycota</taxon>
        <taxon>Peronosporomycetes</taxon>
        <taxon>Peronosporales</taxon>
        <taxon>Peronosporaceae</taxon>
        <taxon>Phytophthora</taxon>
    </lineage>
</organism>
<protein>
    <submittedName>
        <fullName evidence="1">Uncharacterized protein</fullName>
    </submittedName>
</protein>
<comment type="caution">
    <text evidence="1">The sequence shown here is derived from an EMBL/GenBank/DDBJ whole genome shotgun (WGS) entry which is preliminary data.</text>
</comment>
<evidence type="ECO:0000313" key="2">
    <source>
        <dbReference type="Proteomes" id="UP000709295"/>
    </source>
</evidence>
<reference evidence="1" key="1">
    <citation type="submission" date="2021-01" db="EMBL/GenBank/DDBJ databases">
        <title>Phytophthora aleatoria, a newly-described species from Pinus radiata is distinct from Phytophthora cactorum isolates based on comparative genomics.</title>
        <authorList>
            <person name="Mcdougal R."/>
            <person name="Panda P."/>
            <person name="Williams N."/>
            <person name="Studholme D.J."/>
        </authorList>
    </citation>
    <scope>NUCLEOTIDE SEQUENCE</scope>
    <source>
        <strain evidence="1">NZFS 4037</strain>
    </source>
</reference>
<dbReference type="AlphaFoldDB" id="A0A8J5IR93"/>
<proteinExistence type="predicted"/>
<dbReference type="Proteomes" id="UP000709295">
    <property type="component" value="Unassembled WGS sequence"/>
</dbReference>
<accession>A0A8J5IR93</accession>
<keyword evidence="2" id="KW-1185">Reference proteome</keyword>
<sequence length="61" mass="6973">MHGSVHFEWDPDIDRVVRMQSQSDMLTPMLSLLGNVADVSRVFEGALLTPECRWVTRGRTQ</sequence>
<evidence type="ECO:0000313" key="1">
    <source>
        <dbReference type="EMBL" id="KAG6963106.1"/>
    </source>
</evidence>